<dbReference type="PANTHER" id="PTHR46023">
    <property type="entry name" value="LIPASE CLASS 3 PROTEIN-LIKE"/>
    <property type="match status" value="1"/>
</dbReference>
<evidence type="ECO:0000313" key="4">
    <source>
        <dbReference type="Proteomes" id="UP000257109"/>
    </source>
</evidence>
<dbReference type="AlphaFoldDB" id="A0A371G344"/>
<evidence type="ECO:0000256" key="1">
    <source>
        <dbReference type="ARBA" id="ARBA00022801"/>
    </source>
</evidence>
<sequence>MWVIDGGERSDCVQLKHPEMLKELYDLKRCLTQTMLFSNKRFRRFLFSAGFVKEDVLLRKRKARLLKPAFTVIRDRETKCLLVFIRGTRSIKDTLTDAIGAPVSFKHFIYSDGKEGRNNMVSGYAHRGMVSAAPWIKKRCTPILLDALRLYPHFKIKIIGHSLGGGTAALLTFMLREIKQFSSCTCVTFGPGL</sequence>
<dbReference type="InterPro" id="IPR002921">
    <property type="entry name" value="Fungal_lipase-type"/>
</dbReference>
<feature type="domain" description="Fungal lipase-type" evidence="2">
    <location>
        <begin position="83"/>
        <end position="191"/>
    </location>
</feature>
<dbReference type="CDD" id="cd00519">
    <property type="entry name" value="Lipase_3"/>
    <property type="match status" value="1"/>
</dbReference>
<keyword evidence="4" id="KW-1185">Reference proteome</keyword>
<comment type="caution">
    <text evidence="3">The sequence shown here is derived from an EMBL/GenBank/DDBJ whole genome shotgun (WGS) entry which is preliminary data.</text>
</comment>
<evidence type="ECO:0000259" key="2">
    <source>
        <dbReference type="Pfam" id="PF01764"/>
    </source>
</evidence>
<accession>A0A371G344</accession>
<dbReference type="Pfam" id="PF01764">
    <property type="entry name" value="Lipase_3"/>
    <property type="match status" value="1"/>
</dbReference>
<dbReference type="Gene3D" id="3.40.50.1820">
    <property type="entry name" value="alpha/beta hydrolase"/>
    <property type="match status" value="1"/>
</dbReference>
<proteinExistence type="predicted"/>
<feature type="non-terminal residue" evidence="3">
    <location>
        <position position="1"/>
    </location>
</feature>
<dbReference type="InterPro" id="IPR029058">
    <property type="entry name" value="AB_hydrolase_fold"/>
</dbReference>
<reference evidence="3" key="1">
    <citation type="submission" date="2018-05" db="EMBL/GenBank/DDBJ databases">
        <title>Draft genome of Mucuna pruriens seed.</title>
        <authorList>
            <person name="Nnadi N.E."/>
            <person name="Vos R."/>
            <person name="Hasami M.H."/>
            <person name="Devisetty U.K."/>
            <person name="Aguiy J.C."/>
        </authorList>
    </citation>
    <scope>NUCLEOTIDE SEQUENCE [LARGE SCALE GENOMIC DNA]</scope>
    <source>
        <strain evidence="3">JCA_2017</strain>
    </source>
</reference>
<name>A0A371G344_MUCPR</name>
<dbReference type="GO" id="GO:0006629">
    <property type="term" value="P:lipid metabolic process"/>
    <property type="evidence" value="ECO:0007669"/>
    <property type="project" value="InterPro"/>
</dbReference>
<keyword evidence="1" id="KW-0378">Hydrolase</keyword>
<dbReference type="Proteomes" id="UP000257109">
    <property type="component" value="Unassembled WGS sequence"/>
</dbReference>
<dbReference type="PANTHER" id="PTHR46023:SF6">
    <property type="entry name" value="LIPASE CLASS 3 FAMILY PROTEIN"/>
    <property type="match status" value="1"/>
</dbReference>
<dbReference type="EMBL" id="QJKJ01006900">
    <property type="protein sequence ID" value="RDX84965.1"/>
    <property type="molecule type" value="Genomic_DNA"/>
</dbReference>
<dbReference type="GO" id="GO:0016787">
    <property type="term" value="F:hydrolase activity"/>
    <property type="evidence" value="ECO:0007669"/>
    <property type="project" value="UniProtKB-KW"/>
</dbReference>
<protein>
    <submittedName>
        <fullName evidence="3">Sn1-specific diacylglycerol lipase alpha</fullName>
    </submittedName>
</protein>
<evidence type="ECO:0000313" key="3">
    <source>
        <dbReference type="EMBL" id="RDX84965.1"/>
    </source>
</evidence>
<gene>
    <name evidence="3" type="primary">DAGLA</name>
    <name evidence="3" type="ORF">CR513_33906</name>
</gene>
<dbReference type="OrthoDB" id="1430454at2759"/>
<organism evidence="3 4">
    <name type="scientific">Mucuna pruriens</name>
    <name type="common">Velvet bean</name>
    <name type="synonym">Dolichos pruriens</name>
    <dbReference type="NCBI Taxonomy" id="157652"/>
    <lineage>
        <taxon>Eukaryota</taxon>
        <taxon>Viridiplantae</taxon>
        <taxon>Streptophyta</taxon>
        <taxon>Embryophyta</taxon>
        <taxon>Tracheophyta</taxon>
        <taxon>Spermatophyta</taxon>
        <taxon>Magnoliopsida</taxon>
        <taxon>eudicotyledons</taxon>
        <taxon>Gunneridae</taxon>
        <taxon>Pentapetalae</taxon>
        <taxon>rosids</taxon>
        <taxon>fabids</taxon>
        <taxon>Fabales</taxon>
        <taxon>Fabaceae</taxon>
        <taxon>Papilionoideae</taxon>
        <taxon>50 kb inversion clade</taxon>
        <taxon>NPAAA clade</taxon>
        <taxon>indigoferoid/millettioid clade</taxon>
        <taxon>Phaseoleae</taxon>
        <taxon>Mucuna</taxon>
    </lineage>
</organism>
<dbReference type="SUPFAM" id="SSF53474">
    <property type="entry name" value="alpha/beta-Hydrolases"/>
    <property type="match status" value="1"/>
</dbReference>